<evidence type="ECO:0000313" key="2">
    <source>
        <dbReference type="Proteomes" id="UP000010953"/>
    </source>
</evidence>
<protein>
    <submittedName>
        <fullName evidence="1">Uncharacterized protein</fullName>
    </submittedName>
</protein>
<dbReference type="EMBL" id="AMZY02000010">
    <property type="protein sequence ID" value="EMS33093.1"/>
    <property type="molecule type" value="Genomic_DNA"/>
</dbReference>
<dbReference type="Proteomes" id="UP000010953">
    <property type="component" value="Unassembled WGS sequence"/>
</dbReference>
<gene>
    <name evidence="1" type="ORF">C943_00370</name>
</gene>
<accession>M7XEW4</accession>
<keyword evidence="2" id="KW-1185">Reference proteome</keyword>
<sequence>MGFVEDSVQEAFSVGLKTPSFKKPRADFVSIPQMAKFFE</sequence>
<dbReference type="STRING" id="1239962.C943_00370"/>
<name>M7XEW4_9BACT</name>
<dbReference type="InParanoid" id="M7XEW4"/>
<reference evidence="1" key="1">
    <citation type="submission" date="2013-01" db="EMBL/GenBank/DDBJ databases">
        <title>Genome assembly of Mariniradius saccharolyticus AK6.</title>
        <authorList>
            <person name="Vaidya B."/>
            <person name="Khatri I."/>
            <person name="Tanuku N.R.S."/>
            <person name="Subramanian S."/>
            <person name="Pinnaka A."/>
        </authorList>
    </citation>
    <scope>NUCLEOTIDE SEQUENCE [LARGE SCALE GENOMIC DNA]</scope>
    <source>
        <strain evidence="1">AK6</strain>
    </source>
</reference>
<evidence type="ECO:0000313" key="1">
    <source>
        <dbReference type="EMBL" id="EMS33093.1"/>
    </source>
</evidence>
<proteinExistence type="predicted"/>
<comment type="caution">
    <text evidence="1">The sequence shown here is derived from an EMBL/GenBank/DDBJ whole genome shotgun (WGS) entry which is preliminary data.</text>
</comment>
<organism evidence="1 2">
    <name type="scientific">Mariniradius saccharolyticus AK6</name>
    <dbReference type="NCBI Taxonomy" id="1239962"/>
    <lineage>
        <taxon>Bacteria</taxon>
        <taxon>Pseudomonadati</taxon>
        <taxon>Bacteroidota</taxon>
        <taxon>Cytophagia</taxon>
        <taxon>Cytophagales</taxon>
        <taxon>Cyclobacteriaceae</taxon>
        <taxon>Mariniradius</taxon>
    </lineage>
</organism>
<dbReference type="AlphaFoldDB" id="M7XEW4"/>